<sequence length="200" mass="22366">MNISKVAVANEENTKDCAARRLLADVSLRLSKEGGRQTPLLSGYRCPCLVSQTAPIQGFDARLEFEGAPLEPGQKRRIRFDFLTQEGAEAMRMSRRFFLWEGRIIGEAAVVYQEVRLLRLTGGGSSLEFDVVDIPDVRAALQKRAGAPQRQEEHALFTVYHFEGCTLTFQNEWDDPCFISDTAEGGRMLADLYGDLSSSR</sequence>
<dbReference type="Gene3D" id="2.40.30.10">
    <property type="entry name" value="Translation factors"/>
    <property type="match status" value="1"/>
</dbReference>
<protein>
    <submittedName>
        <fullName evidence="1">Uncharacterized protein</fullName>
    </submittedName>
</protein>
<name>A0A9W6MSE4_9HYPH</name>
<evidence type="ECO:0000313" key="2">
    <source>
        <dbReference type="EMBL" id="MBM7850848.1"/>
    </source>
</evidence>
<reference evidence="2 3" key="2">
    <citation type="submission" date="2021-01" db="EMBL/GenBank/DDBJ databases">
        <title>Genomic Encyclopedia of Type Strains, Phase IV (KMG-IV): sequencing the most valuable type-strain genomes for metagenomic binning, comparative biology and taxonomic classification.</title>
        <authorList>
            <person name="Goeker M."/>
        </authorList>
    </citation>
    <scope>NUCLEOTIDE SEQUENCE [LARGE SCALE GENOMIC DNA]</scope>
    <source>
        <strain evidence="2 3">DSM 6130</strain>
    </source>
</reference>
<dbReference type="RefSeq" id="WP_204949219.1">
    <property type="nucleotide sequence ID" value="NZ_BSFF01000002.1"/>
</dbReference>
<proteinExistence type="predicted"/>
<dbReference type="EMBL" id="BSFF01000002">
    <property type="protein sequence ID" value="GLK56144.1"/>
    <property type="molecule type" value="Genomic_DNA"/>
</dbReference>
<dbReference type="Proteomes" id="UP001143400">
    <property type="component" value="Unassembled WGS sequence"/>
</dbReference>
<evidence type="ECO:0000313" key="1">
    <source>
        <dbReference type="EMBL" id="GLK56144.1"/>
    </source>
</evidence>
<reference evidence="1" key="1">
    <citation type="journal article" date="2014" name="Int. J. Syst. Evol. Microbiol.">
        <title>Complete genome sequence of Corynebacterium casei LMG S-19264T (=DSM 44701T), isolated from a smear-ripened cheese.</title>
        <authorList>
            <consortium name="US DOE Joint Genome Institute (JGI-PGF)"/>
            <person name="Walter F."/>
            <person name="Albersmeier A."/>
            <person name="Kalinowski J."/>
            <person name="Ruckert C."/>
        </authorList>
    </citation>
    <scope>NUCLEOTIDE SEQUENCE</scope>
    <source>
        <strain evidence="1">VKM B-1606</strain>
    </source>
</reference>
<dbReference type="Proteomes" id="UP000758856">
    <property type="component" value="Unassembled WGS sequence"/>
</dbReference>
<reference evidence="1" key="3">
    <citation type="submission" date="2023-01" db="EMBL/GenBank/DDBJ databases">
        <authorList>
            <person name="Sun Q."/>
            <person name="Evtushenko L."/>
        </authorList>
    </citation>
    <scope>NUCLEOTIDE SEQUENCE</scope>
    <source>
        <strain evidence="1">VKM B-1606</strain>
    </source>
</reference>
<dbReference type="AlphaFoldDB" id="A0A9W6MSE4"/>
<dbReference type="EMBL" id="JAFBCY010000001">
    <property type="protein sequence ID" value="MBM7850848.1"/>
    <property type="molecule type" value="Genomic_DNA"/>
</dbReference>
<evidence type="ECO:0000313" key="4">
    <source>
        <dbReference type="Proteomes" id="UP001143400"/>
    </source>
</evidence>
<evidence type="ECO:0000313" key="3">
    <source>
        <dbReference type="Proteomes" id="UP000758856"/>
    </source>
</evidence>
<organism evidence="1 4">
    <name type="scientific">Methylopila capsulata</name>
    <dbReference type="NCBI Taxonomy" id="61654"/>
    <lineage>
        <taxon>Bacteria</taxon>
        <taxon>Pseudomonadati</taxon>
        <taxon>Pseudomonadota</taxon>
        <taxon>Alphaproteobacteria</taxon>
        <taxon>Hyphomicrobiales</taxon>
        <taxon>Methylopilaceae</taxon>
        <taxon>Methylopila</taxon>
    </lineage>
</organism>
<comment type="caution">
    <text evidence="1">The sequence shown here is derived from an EMBL/GenBank/DDBJ whole genome shotgun (WGS) entry which is preliminary data.</text>
</comment>
<accession>A0A9W6MSE4</accession>
<keyword evidence="3" id="KW-1185">Reference proteome</keyword>
<gene>
    <name evidence="1" type="ORF">GCM10008170_21630</name>
    <name evidence="2" type="ORF">JOD31_001060</name>
</gene>